<dbReference type="GO" id="GO:0007165">
    <property type="term" value="P:signal transduction"/>
    <property type="evidence" value="ECO:0007669"/>
    <property type="project" value="InterPro"/>
</dbReference>
<feature type="domain" description="TRAF-type" evidence="12">
    <location>
        <begin position="168"/>
        <end position="210"/>
    </location>
</feature>
<evidence type="ECO:0000259" key="10">
    <source>
        <dbReference type="PROSITE" id="PS50089"/>
    </source>
</evidence>
<dbReference type="SMART" id="SM00184">
    <property type="entry name" value="RING"/>
    <property type="match status" value="1"/>
</dbReference>
<feature type="domain" description="RING-type" evidence="10">
    <location>
        <begin position="84"/>
        <end position="124"/>
    </location>
</feature>
<dbReference type="InterPro" id="IPR018957">
    <property type="entry name" value="Znf_C3HC4_RING-type"/>
</dbReference>
<feature type="domain" description="MATH" evidence="11">
    <location>
        <begin position="334"/>
        <end position="485"/>
    </location>
</feature>
<feature type="compositionally biased region" description="Polar residues" evidence="9">
    <location>
        <begin position="37"/>
        <end position="64"/>
    </location>
</feature>
<dbReference type="AlphaFoldDB" id="A0A913Y5D3"/>
<reference evidence="13" key="1">
    <citation type="submission" date="2022-11" db="UniProtKB">
        <authorList>
            <consortium name="EnsemblMetazoa"/>
        </authorList>
    </citation>
    <scope>IDENTIFICATION</scope>
</reference>
<keyword evidence="5 7" id="KW-0863">Zinc-finger</keyword>
<sequence length="493" mass="56805">MSSNEYVSLPMKKMPPTLEQDNKMDDIPTEPIENGDYQENMTGGRSPTGSTRSQSSGFRESPSLTEPFPKKSECLFPVLAMHICPKCEEIMRYPVQIKACGHRLCYGCYKNLLSGPAPRCPEDQMELEDKVPDTDTALNNEIMNLQVSCRNKEWNCKWEGTILEFQRHLKDCEFTDILCVNDCGAKFQKRFLQKHLDKDCGKKIISCPYCDDRHLREEKKVHLEDCPKLPLPCPNKCDKKLTIPREELEQHIEADCPRTKLMCEFEKLGCAHRASREKMQRHYKNEIITHVKLMYDLMTKQKGLLDANDQRLNQFENIMKEQNKRIGDLEKIAHSQLIWRIEDYTRKLKEAKAGNMDTLFSPTFTTSKHGYRLCASVCLNGDGKGKGSHVSVFVSVLKGAFDALLKWPFDYRVTFTLLDQTEDVNERKHIKFSIKPNPCPENEPFLGRPKLEKNASFGGAKFVKHDEIESRNYIKDDTLFLKITIDCDGLSEP</sequence>
<keyword evidence="2" id="KW-0963">Cytoplasm</keyword>
<dbReference type="InterPro" id="IPR002083">
    <property type="entry name" value="MATH/TRAF_dom"/>
</dbReference>
<evidence type="ECO:0000256" key="9">
    <source>
        <dbReference type="SAM" id="MobiDB-lite"/>
    </source>
</evidence>
<accession>A0A913Y5D3</accession>
<evidence type="ECO:0000256" key="7">
    <source>
        <dbReference type="PROSITE-ProRule" id="PRU00207"/>
    </source>
</evidence>
<evidence type="ECO:0000256" key="1">
    <source>
        <dbReference type="ARBA" id="ARBA00004496"/>
    </source>
</evidence>
<dbReference type="SUPFAM" id="SSF57850">
    <property type="entry name" value="RING/U-box"/>
    <property type="match status" value="1"/>
</dbReference>
<feature type="zinc finger region" description="TRAF-type" evidence="7">
    <location>
        <begin position="168"/>
        <end position="210"/>
    </location>
</feature>
<name>A0A913Y5D3_EXADI</name>
<dbReference type="GeneID" id="110252241"/>
<feature type="domain" description="TRAF-type" evidence="12">
    <location>
        <begin position="221"/>
        <end position="280"/>
    </location>
</feature>
<evidence type="ECO:0000259" key="12">
    <source>
        <dbReference type="PROSITE" id="PS50145"/>
    </source>
</evidence>
<dbReference type="Gene3D" id="2.60.210.10">
    <property type="entry name" value="Apoptosis, Tumor Necrosis Factor Receptor Associated Protein 2, Chain A"/>
    <property type="match status" value="1"/>
</dbReference>
<dbReference type="Pfam" id="PF21355">
    <property type="entry name" value="TRAF-mep_MATH"/>
    <property type="match status" value="1"/>
</dbReference>
<dbReference type="GO" id="GO:0005737">
    <property type="term" value="C:cytoplasm"/>
    <property type="evidence" value="ECO:0007669"/>
    <property type="project" value="UniProtKB-SubCell"/>
</dbReference>
<evidence type="ECO:0008006" key="15">
    <source>
        <dbReference type="Google" id="ProtNLM"/>
    </source>
</evidence>
<feature type="region of interest" description="Disordered" evidence="9">
    <location>
        <begin position="1"/>
        <end position="66"/>
    </location>
</feature>
<keyword evidence="8" id="KW-0175">Coiled coil</keyword>
<dbReference type="OMA" id="HISECEN"/>
<dbReference type="PROSITE" id="PS00518">
    <property type="entry name" value="ZF_RING_1"/>
    <property type="match status" value="1"/>
</dbReference>
<evidence type="ECO:0000313" key="13">
    <source>
        <dbReference type="EnsemblMetazoa" id="XP_020914675.1"/>
    </source>
</evidence>
<dbReference type="GO" id="GO:0043122">
    <property type="term" value="P:regulation of canonical NF-kappaB signal transduction"/>
    <property type="evidence" value="ECO:0007669"/>
    <property type="project" value="TreeGrafter"/>
</dbReference>
<dbReference type="Pfam" id="PF00097">
    <property type="entry name" value="zf-C3HC4"/>
    <property type="match status" value="1"/>
</dbReference>
<dbReference type="InterPro" id="IPR001841">
    <property type="entry name" value="Znf_RING"/>
</dbReference>
<evidence type="ECO:0000256" key="8">
    <source>
        <dbReference type="SAM" id="Coils"/>
    </source>
</evidence>
<dbReference type="InterPro" id="IPR012227">
    <property type="entry name" value="TNF_rcpt-assoc_TRAF_met"/>
</dbReference>
<evidence type="ECO:0000256" key="2">
    <source>
        <dbReference type="ARBA" id="ARBA00022490"/>
    </source>
</evidence>
<dbReference type="InterPro" id="IPR049342">
    <property type="entry name" value="TRAF1-6_MATH_dom"/>
</dbReference>
<dbReference type="GO" id="GO:0042981">
    <property type="term" value="P:regulation of apoptotic process"/>
    <property type="evidence" value="ECO:0007669"/>
    <property type="project" value="InterPro"/>
</dbReference>
<comment type="subcellular location">
    <subcellularLocation>
        <location evidence="1">Cytoplasm</location>
    </subcellularLocation>
</comment>
<protein>
    <recommendedName>
        <fullName evidence="15">TNF receptor-associated factor 4</fullName>
    </recommendedName>
</protein>
<evidence type="ECO:0000256" key="3">
    <source>
        <dbReference type="ARBA" id="ARBA00022723"/>
    </source>
</evidence>
<dbReference type="EnsemblMetazoa" id="XM_021059016.2">
    <property type="protein sequence ID" value="XP_020914675.1"/>
    <property type="gene ID" value="LOC110252241"/>
</dbReference>
<evidence type="ECO:0000256" key="4">
    <source>
        <dbReference type="ARBA" id="ARBA00022737"/>
    </source>
</evidence>
<dbReference type="InterPro" id="IPR017907">
    <property type="entry name" value="Znf_RING_CS"/>
</dbReference>
<feature type="coiled-coil region" evidence="8">
    <location>
        <begin position="305"/>
        <end position="332"/>
    </location>
</feature>
<dbReference type="Pfam" id="PF02176">
    <property type="entry name" value="zf-TRAF"/>
    <property type="match status" value="2"/>
</dbReference>
<dbReference type="Gene3D" id="3.30.40.10">
    <property type="entry name" value="Zinc/RING finger domain, C3HC4 (zinc finger)"/>
    <property type="match status" value="3"/>
</dbReference>
<dbReference type="InterPro" id="IPR013083">
    <property type="entry name" value="Znf_RING/FYVE/PHD"/>
</dbReference>
<organism evidence="13 14">
    <name type="scientific">Exaiptasia diaphana</name>
    <name type="common">Tropical sea anemone</name>
    <name type="synonym">Aiptasia pulchella</name>
    <dbReference type="NCBI Taxonomy" id="2652724"/>
    <lineage>
        <taxon>Eukaryota</taxon>
        <taxon>Metazoa</taxon>
        <taxon>Cnidaria</taxon>
        <taxon>Anthozoa</taxon>
        <taxon>Hexacorallia</taxon>
        <taxon>Actiniaria</taxon>
        <taxon>Aiptasiidae</taxon>
        <taxon>Exaiptasia</taxon>
    </lineage>
</organism>
<dbReference type="OrthoDB" id="5574452at2759"/>
<keyword evidence="6 7" id="KW-0862">Zinc</keyword>
<evidence type="ECO:0000259" key="11">
    <source>
        <dbReference type="PROSITE" id="PS50144"/>
    </source>
</evidence>
<evidence type="ECO:0000313" key="14">
    <source>
        <dbReference type="Proteomes" id="UP000887567"/>
    </source>
</evidence>
<feature type="zinc finger region" description="TRAF-type" evidence="7">
    <location>
        <begin position="221"/>
        <end position="280"/>
    </location>
</feature>
<evidence type="ECO:0000256" key="5">
    <source>
        <dbReference type="ARBA" id="ARBA00022771"/>
    </source>
</evidence>
<dbReference type="PROSITE" id="PS50145">
    <property type="entry name" value="ZF_TRAF"/>
    <property type="match status" value="2"/>
</dbReference>
<keyword evidence="3 7" id="KW-0479">Metal-binding</keyword>
<dbReference type="GO" id="GO:0008270">
    <property type="term" value="F:zinc ion binding"/>
    <property type="evidence" value="ECO:0007669"/>
    <property type="project" value="UniProtKB-KW"/>
</dbReference>
<evidence type="ECO:0000256" key="6">
    <source>
        <dbReference type="ARBA" id="ARBA00022833"/>
    </source>
</evidence>
<dbReference type="PROSITE" id="PS50144">
    <property type="entry name" value="MATH"/>
    <property type="match status" value="1"/>
</dbReference>
<dbReference type="CDD" id="cd00270">
    <property type="entry name" value="MATH_TRAF_C"/>
    <property type="match status" value="1"/>
</dbReference>
<dbReference type="PANTHER" id="PTHR10131">
    <property type="entry name" value="TNF RECEPTOR ASSOCIATED FACTOR"/>
    <property type="match status" value="1"/>
</dbReference>
<dbReference type="RefSeq" id="XP_020914675.1">
    <property type="nucleotide sequence ID" value="XM_021059016.2"/>
</dbReference>
<dbReference type="FunFam" id="2.60.210.10:FF:000017">
    <property type="entry name" value="TNF receptor-associated factor"/>
    <property type="match status" value="1"/>
</dbReference>
<dbReference type="PANTHER" id="PTHR10131:SF151">
    <property type="entry name" value="TNF RECEPTOR ASSOCIATED FACTOR (TRAF) HOMOLOG"/>
    <property type="match status" value="1"/>
</dbReference>
<dbReference type="PIRSF" id="PIRSF015614">
    <property type="entry name" value="TRAF"/>
    <property type="match status" value="1"/>
</dbReference>
<dbReference type="Proteomes" id="UP000887567">
    <property type="component" value="Unplaced"/>
</dbReference>
<dbReference type="SMART" id="SM00061">
    <property type="entry name" value="MATH"/>
    <property type="match status" value="1"/>
</dbReference>
<dbReference type="InterPro" id="IPR001293">
    <property type="entry name" value="Znf_TRAF"/>
</dbReference>
<dbReference type="KEGG" id="epa:110252241"/>
<dbReference type="InterPro" id="IPR008974">
    <property type="entry name" value="TRAF-like"/>
</dbReference>
<dbReference type="PROSITE" id="PS50089">
    <property type="entry name" value="ZF_RING_2"/>
    <property type="match status" value="1"/>
</dbReference>
<proteinExistence type="predicted"/>
<keyword evidence="4" id="KW-0677">Repeat</keyword>
<keyword evidence="14" id="KW-1185">Reference proteome</keyword>
<dbReference type="SUPFAM" id="SSF49599">
    <property type="entry name" value="TRAF domain-like"/>
    <property type="match status" value="3"/>
</dbReference>